<accession>A0AB38F6M9</accession>
<dbReference type="PANTHER" id="PTHR33055">
    <property type="entry name" value="TRANSPOSASE FOR INSERTION SEQUENCE ELEMENT IS1111A"/>
    <property type="match status" value="1"/>
</dbReference>
<dbReference type="Pfam" id="PF01548">
    <property type="entry name" value="DEDD_Tnp_IS110"/>
    <property type="match status" value="1"/>
</dbReference>
<comment type="caution">
    <text evidence="3">The sequence shown here is derived from an EMBL/GenBank/DDBJ whole genome shotgun (WGS) entry which is preliminary data.</text>
</comment>
<organism evidence="3 4">
    <name type="scientific">Rhodococcus wratislaviensis</name>
    <name type="common">Tsukamurella wratislaviensis</name>
    <dbReference type="NCBI Taxonomy" id="44752"/>
    <lineage>
        <taxon>Bacteria</taxon>
        <taxon>Bacillati</taxon>
        <taxon>Actinomycetota</taxon>
        <taxon>Actinomycetes</taxon>
        <taxon>Mycobacteriales</taxon>
        <taxon>Nocardiaceae</taxon>
        <taxon>Rhodococcus</taxon>
    </lineage>
</organism>
<dbReference type="AlphaFoldDB" id="A0AB38F6M9"/>
<name>A0AB38F6M9_RHOWR</name>
<evidence type="ECO:0000259" key="1">
    <source>
        <dbReference type="Pfam" id="PF01548"/>
    </source>
</evidence>
<dbReference type="NCBIfam" id="NF033542">
    <property type="entry name" value="transpos_IS110"/>
    <property type="match status" value="1"/>
</dbReference>
<reference evidence="3 4" key="1">
    <citation type="submission" date="2018-06" db="EMBL/GenBank/DDBJ databases">
        <authorList>
            <consortium name="Pathogen Informatics"/>
            <person name="Doyle S."/>
        </authorList>
    </citation>
    <scope>NUCLEOTIDE SEQUENCE [LARGE SCALE GENOMIC DNA]</scope>
    <source>
        <strain evidence="3 4">NCTC13229</strain>
    </source>
</reference>
<sequence length="429" mass="47880">MDEVDDVELLVERVAALDLGKAVLEACVRVPHPQRLGRRMQELRGYGTTTAQLLAMVAWLRHWHVQRVVMESTSTYWKGVYYLLEAEGFDCWLVNAREVKNVPGRAKTDRADAVWLAKVAERGMCRPSLVQPPEIRRLRDLTRYRRALVQDRTREQQRVEKLLEDAQIKISSVLSDLHGASGRSMMHALIAGERDPRTLARLAKSGARKKTDQLEEALRGFFTDHHATILTMMLDNSDRIGDQIAALDALIEDAISPFSRQATRLADIVGVNTVAAAELIAETGVDMTRFPSAAHLVSWAKFCPQTHQSAGKSTSKGRGKGNPWLAGTLGRIAFANSRADTFLGTRYRRLARRRGKQKAIVATGNSILTVIYHLLSDPDAKFCDLGPGYYESRINKHRRARDLATQLQTLTGQHIAIRDGKAVITDTVA</sequence>
<dbReference type="GO" id="GO:0006313">
    <property type="term" value="P:DNA transposition"/>
    <property type="evidence" value="ECO:0007669"/>
    <property type="project" value="InterPro"/>
</dbReference>
<evidence type="ECO:0000259" key="2">
    <source>
        <dbReference type="Pfam" id="PF02371"/>
    </source>
</evidence>
<evidence type="ECO:0000313" key="3">
    <source>
        <dbReference type="EMBL" id="SPZ35370.1"/>
    </source>
</evidence>
<dbReference type="PANTHER" id="PTHR33055:SF15">
    <property type="entry name" value="TRANSPOSASE-RELATED"/>
    <property type="match status" value="1"/>
</dbReference>
<dbReference type="RefSeq" id="WP_037245972.1">
    <property type="nucleotide sequence ID" value="NZ_QTTP01000001.1"/>
</dbReference>
<dbReference type="InterPro" id="IPR047650">
    <property type="entry name" value="Transpos_IS110"/>
</dbReference>
<feature type="domain" description="Transposase IS116/IS110/IS902 C-terminal" evidence="2">
    <location>
        <begin position="263"/>
        <end position="341"/>
    </location>
</feature>
<dbReference type="GO" id="GO:0003677">
    <property type="term" value="F:DNA binding"/>
    <property type="evidence" value="ECO:0007669"/>
    <property type="project" value="InterPro"/>
</dbReference>
<evidence type="ECO:0000313" key="4">
    <source>
        <dbReference type="Proteomes" id="UP000251211"/>
    </source>
</evidence>
<proteinExistence type="predicted"/>
<dbReference type="Proteomes" id="UP000251211">
    <property type="component" value="Unassembled WGS sequence"/>
</dbReference>
<dbReference type="InterPro" id="IPR003346">
    <property type="entry name" value="Transposase_20"/>
</dbReference>
<dbReference type="Pfam" id="PF02371">
    <property type="entry name" value="Transposase_20"/>
    <property type="match status" value="1"/>
</dbReference>
<dbReference type="EMBL" id="UAUI01000001">
    <property type="protein sequence ID" value="SPZ35370.1"/>
    <property type="molecule type" value="Genomic_DNA"/>
</dbReference>
<dbReference type="InterPro" id="IPR002525">
    <property type="entry name" value="Transp_IS110-like_N"/>
</dbReference>
<feature type="domain" description="Transposase IS110-like N-terminal" evidence="1">
    <location>
        <begin position="16"/>
        <end position="165"/>
    </location>
</feature>
<gene>
    <name evidence="3" type="ORF">NCTC13229_00735</name>
</gene>
<dbReference type="GO" id="GO:0004803">
    <property type="term" value="F:transposase activity"/>
    <property type="evidence" value="ECO:0007669"/>
    <property type="project" value="InterPro"/>
</dbReference>
<protein>
    <submittedName>
        <fullName evidence="3">Transposase</fullName>
    </submittedName>
</protein>